<evidence type="ECO:0000313" key="3">
    <source>
        <dbReference type="EnsemblPlants" id="ORUFI09G09170.1"/>
    </source>
</evidence>
<reference evidence="4" key="1">
    <citation type="submission" date="2013-06" db="EMBL/GenBank/DDBJ databases">
        <authorList>
            <person name="Zhao Q."/>
        </authorList>
    </citation>
    <scope>NUCLEOTIDE SEQUENCE</scope>
    <source>
        <strain evidence="4">cv. W1943</strain>
    </source>
</reference>
<keyword evidence="2" id="KW-0812">Transmembrane</keyword>
<keyword evidence="2" id="KW-1133">Transmembrane helix</keyword>
<dbReference type="Gramene" id="ORUFI09G09170.1">
    <property type="protein sequence ID" value="ORUFI09G09170.1"/>
    <property type="gene ID" value="ORUFI09G09170"/>
</dbReference>
<organism evidence="3 4">
    <name type="scientific">Oryza rufipogon</name>
    <name type="common">Brownbeard rice</name>
    <name type="synonym">Asian wild rice</name>
    <dbReference type="NCBI Taxonomy" id="4529"/>
    <lineage>
        <taxon>Eukaryota</taxon>
        <taxon>Viridiplantae</taxon>
        <taxon>Streptophyta</taxon>
        <taxon>Embryophyta</taxon>
        <taxon>Tracheophyta</taxon>
        <taxon>Spermatophyta</taxon>
        <taxon>Magnoliopsida</taxon>
        <taxon>Liliopsida</taxon>
        <taxon>Poales</taxon>
        <taxon>Poaceae</taxon>
        <taxon>BOP clade</taxon>
        <taxon>Oryzoideae</taxon>
        <taxon>Oryzeae</taxon>
        <taxon>Oryzinae</taxon>
        <taxon>Oryza</taxon>
    </lineage>
</organism>
<name>A0A0E0QQS6_ORYRU</name>
<dbReference type="Proteomes" id="UP000008022">
    <property type="component" value="Unassembled WGS sequence"/>
</dbReference>
<evidence type="ECO:0000256" key="1">
    <source>
        <dbReference type="SAM" id="MobiDB-lite"/>
    </source>
</evidence>
<evidence type="ECO:0000256" key="2">
    <source>
        <dbReference type="SAM" id="Phobius"/>
    </source>
</evidence>
<dbReference type="AlphaFoldDB" id="A0A0E0QQS6"/>
<protein>
    <submittedName>
        <fullName evidence="3">Uncharacterized protein</fullName>
    </submittedName>
</protein>
<proteinExistence type="predicted"/>
<evidence type="ECO:0000313" key="4">
    <source>
        <dbReference type="Proteomes" id="UP000008022"/>
    </source>
</evidence>
<feature type="transmembrane region" description="Helical" evidence="2">
    <location>
        <begin position="64"/>
        <end position="83"/>
    </location>
</feature>
<dbReference type="EnsemblPlants" id="ORUFI09G09170.1">
    <property type="protein sequence ID" value="ORUFI09G09170.1"/>
    <property type="gene ID" value="ORUFI09G09170"/>
</dbReference>
<accession>A0A0E0QQS6</accession>
<dbReference type="HOGENOM" id="CLU_2531462_0_0_1"/>
<sequence length="84" mass="10077">MRMGMRRMAPVTRQGDDDDERREVEDGITIYSFTHNSCIPCSMLNAERTVYGINQEYVLIKNRLVRSYFIILFFYFIIFLRILL</sequence>
<keyword evidence="4" id="KW-1185">Reference proteome</keyword>
<keyword evidence="2" id="KW-0472">Membrane</keyword>
<feature type="region of interest" description="Disordered" evidence="1">
    <location>
        <begin position="1"/>
        <end position="23"/>
    </location>
</feature>
<reference evidence="3" key="2">
    <citation type="submission" date="2015-06" db="UniProtKB">
        <authorList>
            <consortium name="EnsemblPlants"/>
        </authorList>
    </citation>
    <scope>IDENTIFICATION</scope>
</reference>